<dbReference type="SUPFAM" id="SSF52954">
    <property type="entry name" value="Class II aaRS ABD-related"/>
    <property type="match status" value="1"/>
</dbReference>
<accession>A0A6B1G0A6</accession>
<evidence type="ECO:0000256" key="8">
    <source>
        <dbReference type="ARBA" id="ARBA00022840"/>
    </source>
</evidence>
<evidence type="ECO:0000256" key="7">
    <source>
        <dbReference type="ARBA" id="ARBA00022833"/>
    </source>
</evidence>
<keyword evidence="5 13" id="KW-0479">Metal-binding</keyword>
<dbReference type="InterPro" id="IPR012947">
    <property type="entry name" value="tRNA_SAD"/>
</dbReference>
<dbReference type="PROSITE" id="PS50862">
    <property type="entry name" value="AA_TRNA_LIGASE_II"/>
    <property type="match status" value="1"/>
</dbReference>
<evidence type="ECO:0000256" key="12">
    <source>
        <dbReference type="ARBA" id="ARBA00049515"/>
    </source>
</evidence>
<keyword evidence="2 13" id="KW-0963">Cytoplasm</keyword>
<evidence type="ECO:0000256" key="10">
    <source>
        <dbReference type="ARBA" id="ARBA00022917"/>
    </source>
</evidence>
<dbReference type="InterPro" id="IPR045864">
    <property type="entry name" value="aa-tRNA-synth_II/BPL/LPL"/>
</dbReference>
<sequence>MVPHPLKFTGATEMAIKVDGLYKIRHSAAHVMAQAVLELYPEAKYAIGPPIDNGFYYDFDLGVDQDGSPRTFRPDDLKTIEKRMRQIIGGKHQFAYREVSDTEARQLFAGQPYKLELIDGLAQGEIDEYGNEITEKPVISTYKHDTFEDLCRGPHVEHTGQIVADAFQLLSVAGAYWRGDEKNPMLQRIYGTAWRNRKELRKHLDQLEEAKKRDHRKLGRELEIFIFEEEVGPGLPLWLPRGAIIIEELERLAKETEEAAGYDRVRTPHLTKEDLFLRSGHLVFYKDSMYPPMEMEGVTYYVKPMNCPMHHKIFGSKLRSYRELPVRLAEYGTCYRYEQSGELFGLMRVRSMQMNDAHIYCTEAQFAEEFMRVIDLYKYYFDLFEIERFVMRLSTHHPRKLGDKYVDNRSLWLQTEEMVRQAMTEGNVPFEEEPDEAAFYGPKIDVQIWSAIGREFTLATNQVDFAQPERLDLSYINAAGEEEIPLCIHRAPLSTHERMIGFLIEHYGGNFPVWLSPEQVRVIPVTSAHNEYAVQIEKRLAEAGARVSADLSSDRMNNKIRQAQGMKVPYMLIVGDREVEEDTVSLRRRDGVRQNGMPVAEFVSLVVERIASRAKTL</sequence>
<dbReference type="Pfam" id="PF03129">
    <property type="entry name" value="HGTP_anticodon"/>
    <property type="match status" value="1"/>
</dbReference>
<dbReference type="PRINTS" id="PR01047">
    <property type="entry name" value="TRNASYNTHTHR"/>
</dbReference>
<comment type="catalytic activity">
    <reaction evidence="12 13">
        <text>tRNA(Thr) + L-threonine + ATP = L-threonyl-tRNA(Thr) + AMP + diphosphate + H(+)</text>
        <dbReference type="Rhea" id="RHEA:24624"/>
        <dbReference type="Rhea" id="RHEA-COMP:9670"/>
        <dbReference type="Rhea" id="RHEA-COMP:9704"/>
        <dbReference type="ChEBI" id="CHEBI:15378"/>
        <dbReference type="ChEBI" id="CHEBI:30616"/>
        <dbReference type="ChEBI" id="CHEBI:33019"/>
        <dbReference type="ChEBI" id="CHEBI:57926"/>
        <dbReference type="ChEBI" id="CHEBI:78442"/>
        <dbReference type="ChEBI" id="CHEBI:78534"/>
        <dbReference type="ChEBI" id="CHEBI:456215"/>
        <dbReference type="EC" id="6.1.1.3"/>
    </reaction>
</comment>
<comment type="subunit">
    <text evidence="13">Homodimer.</text>
</comment>
<protein>
    <recommendedName>
        <fullName evidence="13">Threonine--tRNA ligase</fullName>
        <ecNumber evidence="13">6.1.1.3</ecNumber>
    </recommendedName>
    <alternativeName>
        <fullName evidence="13">Threonyl-tRNA synthetase</fullName>
        <shortName evidence="13">ThrRS</shortName>
    </alternativeName>
</protein>
<keyword evidence="6 13" id="KW-0547">Nucleotide-binding</keyword>
<dbReference type="FunFam" id="3.40.50.800:FF:000001">
    <property type="entry name" value="Threonine--tRNA ligase"/>
    <property type="match status" value="1"/>
</dbReference>
<dbReference type="GO" id="GO:0006435">
    <property type="term" value="P:threonyl-tRNA aminoacylation"/>
    <property type="evidence" value="ECO:0007669"/>
    <property type="project" value="UniProtKB-UniRule"/>
</dbReference>
<dbReference type="GO" id="GO:0046872">
    <property type="term" value="F:metal ion binding"/>
    <property type="evidence" value="ECO:0007669"/>
    <property type="project" value="UniProtKB-KW"/>
</dbReference>
<dbReference type="FunFam" id="3.30.980.10:FF:000005">
    <property type="entry name" value="Threonyl-tRNA synthetase, mitochondrial"/>
    <property type="match status" value="1"/>
</dbReference>
<gene>
    <name evidence="13" type="primary">thrS</name>
    <name evidence="15" type="ORF">F4148_02600</name>
</gene>
<comment type="similarity">
    <text evidence="1 13">Belongs to the class-II aminoacyl-tRNA synthetase family.</text>
</comment>
<keyword evidence="8 13" id="KW-0067">ATP-binding</keyword>
<dbReference type="HAMAP" id="MF_00184">
    <property type="entry name" value="Thr_tRNA_synth"/>
    <property type="match status" value="1"/>
</dbReference>
<name>A0A6B1G0A6_9CHLR</name>
<dbReference type="Gene3D" id="3.30.930.10">
    <property type="entry name" value="Bira Bifunctional Protein, Domain 2"/>
    <property type="match status" value="1"/>
</dbReference>
<dbReference type="EC" id="6.1.1.3" evidence="13"/>
<dbReference type="SUPFAM" id="SSF55681">
    <property type="entry name" value="Class II aaRS and biotin synthetases"/>
    <property type="match status" value="1"/>
</dbReference>
<dbReference type="PANTHER" id="PTHR11451:SF44">
    <property type="entry name" value="THREONINE--TRNA LIGASE, CHLOROPLASTIC_MITOCHONDRIAL 2"/>
    <property type="match status" value="1"/>
</dbReference>
<feature type="binding site" evidence="13">
    <location>
        <position position="358"/>
    </location>
    <ligand>
        <name>Zn(2+)</name>
        <dbReference type="ChEBI" id="CHEBI:29105"/>
        <note>catalytic</note>
    </ligand>
</feature>
<evidence type="ECO:0000256" key="13">
    <source>
        <dbReference type="HAMAP-Rule" id="MF_00184"/>
    </source>
</evidence>
<dbReference type="NCBIfam" id="TIGR00418">
    <property type="entry name" value="thrS"/>
    <property type="match status" value="1"/>
</dbReference>
<dbReference type="InterPro" id="IPR036621">
    <property type="entry name" value="Anticodon-bd_dom_sf"/>
</dbReference>
<evidence type="ECO:0000256" key="3">
    <source>
        <dbReference type="ARBA" id="ARBA00022555"/>
    </source>
</evidence>
<keyword evidence="4 13" id="KW-0436">Ligase</keyword>
<dbReference type="CDD" id="cd00860">
    <property type="entry name" value="ThrRS_anticodon"/>
    <property type="match status" value="1"/>
</dbReference>
<dbReference type="Gene3D" id="3.30.980.10">
    <property type="entry name" value="Threonyl-trna Synthetase, Chain A, domain 2"/>
    <property type="match status" value="1"/>
</dbReference>
<dbReference type="FunFam" id="3.30.930.10:FF:000002">
    <property type="entry name" value="Threonine--tRNA ligase"/>
    <property type="match status" value="1"/>
</dbReference>
<keyword evidence="11 13" id="KW-0030">Aminoacyl-tRNA synthetase</keyword>
<dbReference type="GO" id="GO:0005737">
    <property type="term" value="C:cytoplasm"/>
    <property type="evidence" value="ECO:0007669"/>
    <property type="project" value="UniProtKB-SubCell"/>
</dbReference>
<dbReference type="GO" id="GO:0000049">
    <property type="term" value="F:tRNA binding"/>
    <property type="evidence" value="ECO:0007669"/>
    <property type="project" value="UniProtKB-KW"/>
</dbReference>
<feature type="binding site" evidence="13">
    <location>
        <position position="307"/>
    </location>
    <ligand>
        <name>Zn(2+)</name>
        <dbReference type="ChEBI" id="CHEBI:29105"/>
        <note>catalytic</note>
    </ligand>
</feature>
<feature type="binding site" evidence="13">
    <location>
        <position position="489"/>
    </location>
    <ligand>
        <name>Zn(2+)</name>
        <dbReference type="ChEBI" id="CHEBI:29105"/>
        <note>catalytic</note>
    </ligand>
</feature>
<dbReference type="InterPro" id="IPR047246">
    <property type="entry name" value="ThrRS_anticodon"/>
</dbReference>
<comment type="cofactor">
    <cofactor evidence="13">
        <name>Zn(2+)</name>
        <dbReference type="ChEBI" id="CHEBI:29105"/>
    </cofactor>
    <text evidence="13">Binds 1 zinc ion per subunit.</text>
</comment>
<organism evidence="15">
    <name type="scientific">Caldilineaceae bacterium SB0675_bin_29</name>
    <dbReference type="NCBI Taxonomy" id="2605266"/>
    <lineage>
        <taxon>Bacteria</taxon>
        <taxon>Bacillati</taxon>
        <taxon>Chloroflexota</taxon>
        <taxon>Caldilineae</taxon>
        <taxon>Caldilineales</taxon>
        <taxon>Caldilineaceae</taxon>
    </lineage>
</organism>
<dbReference type="CDD" id="cd00771">
    <property type="entry name" value="ThrRS_core"/>
    <property type="match status" value="1"/>
</dbReference>
<feature type="domain" description="Aminoacyl-transfer RNA synthetases class-II family profile" evidence="14">
    <location>
        <begin position="205"/>
        <end position="512"/>
    </location>
</feature>
<evidence type="ECO:0000256" key="6">
    <source>
        <dbReference type="ARBA" id="ARBA00022741"/>
    </source>
</evidence>
<evidence type="ECO:0000313" key="15">
    <source>
        <dbReference type="EMBL" id="MYH60685.1"/>
    </source>
</evidence>
<evidence type="ECO:0000256" key="1">
    <source>
        <dbReference type="ARBA" id="ARBA00008226"/>
    </source>
</evidence>
<keyword evidence="3 13" id="KW-0820">tRNA-binding</keyword>
<dbReference type="InterPro" id="IPR006195">
    <property type="entry name" value="aa-tRNA-synth_II"/>
</dbReference>
<proteinExistence type="inferred from homology"/>
<dbReference type="InterPro" id="IPR004154">
    <property type="entry name" value="Anticodon-bd"/>
</dbReference>
<dbReference type="InterPro" id="IPR018163">
    <property type="entry name" value="Thr/Ala-tRNA-synth_IIc_edit"/>
</dbReference>
<keyword evidence="7 13" id="KW-0862">Zinc</keyword>
<evidence type="ECO:0000256" key="9">
    <source>
        <dbReference type="ARBA" id="ARBA00022884"/>
    </source>
</evidence>
<evidence type="ECO:0000256" key="5">
    <source>
        <dbReference type="ARBA" id="ARBA00022723"/>
    </source>
</evidence>
<dbReference type="InterPro" id="IPR002320">
    <property type="entry name" value="Thr-tRNA-ligase_IIa"/>
</dbReference>
<evidence type="ECO:0000256" key="2">
    <source>
        <dbReference type="ARBA" id="ARBA00022490"/>
    </source>
</evidence>
<dbReference type="GO" id="GO:0004829">
    <property type="term" value="F:threonine-tRNA ligase activity"/>
    <property type="evidence" value="ECO:0007669"/>
    <property type="project" value="UniProtKB-UniRule"/>
</dbReference>
<dbReference type="SUPFAM" id="SSF55186">
    <property type="entry name" value="ThrRS/AlaRS common domain"/>
    <property type="match status" value="1"/>
</dbReference>
<evidence type="ECO:0000259" key="14">
    <source>
        <dbReference type="PROSITE" id="PS50862"/>
    </source>
</evidence>
<reference evidence="15" key="1">
    <citation type="submission" date="2019-09" db="EMBL/GenBank/DDBJ databases">
        <title>Characterisation of the sponge microbiome using genome-centric metagenomics.</title>
        <authorList>
            <person name="Engelberts J.P."/>
            <person name="Robbins S.J."/>
            <person name="De Goeij J.M."/>
            <person name="Aranda M."/>
            <person name="Bell S.C."/>
            <person name="Webster N.S."/>
        </authorList>
    </citation>
    <scope>NUCLEOTIDE SEQUENCE</scope>
    <source>
        <strain evidence="15">SB0675_bin_29</strain>
    </source>
</reference>
<dbReference type="Pfam" id="PF00587">
    <property type="entry name" value="tRNA-synt_2b"/>
    <property type="match status" value="1"/>
</dbReference>
<dbReference type="EMBL" id="VYDA01000096">
    <property type="protein sequence ID" value="MYH60685.1"/>
    <property type="molecule type" value="Genomic_DNA"/>
</dbReference>
<dbReference type="Gene3D" id="3.30.54.20">
    <property type="match status" value="1"/>
</dbReference>
<dbReference type="InterPro" id="IPR033728">
    <property type="entry name" value="ThrRS_core"/>
</dbReference>
<comment type="caution">
    <text evidence="15">The sequence shown here is derived from an EMBL/GenBank/DDBJ whole genome shotgun (WGS) entry which is preliminary data.</text>
</comment>
<dbReference type="SMART" id="SM00863">
    <property type="entry name" value="tRNA_SAD"/>
    <property type="match status" value="1"/>
</dbReference>
<dbReference type="InterPro" id="IPR002314">
    <property type="entry name" value="aa-tRNA-synt_IIb"/>
</dbReference>
<comment type="subcellular location">
    <subcellularLocation>
        <location evidence="13">Cytoplasm</location>
    </subcellularLocation>
</comment>
<dbReference type="Pfam" id="PF07973">
    <property type="entry name" value="tRNA_SAD"/>
    <property type="match status" value="1"/>
</dbReference>
<dbReference type="PANTHER" id="PTHR11451">
    <property type="entry name" value="THREONINE-TRNA LIGASE"/>
    <property type="match status" value="1"/>
</dbReference>
<keyword evidence="9 13" id="KW-0694">RNA-binding</keyword>
<keyword evidence="10 13" id="KW-0648">Protein biosynthesis</keyword>
<comment type="caution">
    <text evidence="13">Lacks conserved residue(s) required for the propagation of feature annotation.</text>
</comment>
<dbReference type="AlphaFoldDB" id="A0A6B1G0A6"/>
<evidence type="ECO:0000256" key="11">
    <source>
        <dbReference type="ARBA" id="ARBA00023146"/>
    </source>
</evidence>
<dbReference type="GO" id="GO:0005524">
    <property type="term" value="F:ATP binding"/>
    <property type="evidence" value="ECO:0007669"/>
    <property type="project" value="UniProtKB-UniRule"/>
</dbReference>
<dbReference type="Gene3D" id="3.40.50.800">
    <property type="entry name" value="Anticodon-binding domain"/>
    <property type="match status" value="1"/>
</dbReference>
<evidence type="ECO:0000256" key="4">
    <source>
        <dbReference type="ARBA" id="ARBA00022598"/>
    </source>
</evidence>